<keyword evidence="1" id="KW-1133">Transmembrane helix</keyword>
<dbReference type="PANTHER" id="PTHR43283:SF18">
    <property type="match status" value="1"/>
</dbReference>
<name>Q0AM41_MARMM</name>
<dbReference type="OrthoDB" id="5377981at2"/>
<dbReference type="HOGENOM" id="CLU_551862_0_0_5"/>
<feature type="transmembrane region" description="Helical" evidence="1">
    <location>
        <begin position="429"/>
        <end position="448"/>
    </location>
</feature>
<dbReference type="InterPro" id="IPR050789">
    <property type="entry name" value="Diverse_Enzym_Activities"/>
</dbReference>
<dbReference type="STRING" id="394221.Mmar10_2360"/>
<dbReference type="PANTHER" id="PTHR43283">
    <property type="entry name" value="BETA-LACTAMASE-RELATED"/>
    <property type="match status" value="1"/>
</dbReference>
<feature type="transmembrane region" description="Helical" evidence="1">
    <location>
        <begin position="468"/>
        <end position="487"/>
    </location>
</feature>
<reference evidence="3 4" key="1">
    <citation type="submission" date="2006-08" db="EMBL/GenBank/DDBJ databases">
        <title>Complete sequence of Maricaulis maris MCS10.</title>
        <authorList>
            <consortium name="US DOE Joint Genome Institute"/>
            <person name="Copeland A."/>
            <person name="Lucas S."/>
            <person name="Lapidus A."/>
            <person name="Barry K."/>
            <person name="Detter J.C."/>
            <person name="Glavina del Rio T."/>
            <person name="Hammon N."/>
            <person name="Israni S."/>
            <person name="Dalin E."/>
            <person name="Tice H."/>
            <person name="Pitluck S."/>
            <person name="Saunders E."/>
            <person name="Brettin T."/>
            <person name="Bruce D."/>
            <person name="Han C."/>
            <person name="Tapia R."/>
            <person name="Gilna P."/>
            <person name="Schmutz J."/>
            <person name="Larimer F."/>
            <person name="Land M."/>
            <person name="Hauser L."/>
            <person name="Kyrpides N."/>
            <person name="Mikhailova N."/>
            <person name="Viollier P."/>
            <person name="Stephens C."/>
            <person name="Richardson P."/>
        </authorList>
    </citation>
    <scope>NUCLEOTIDE SEQUENCE [LARGE SCALE GENOMIC DNA]</scope>
    <source>
        <strain evidence="3 4">MCS10</strain>
    </source>
</reference>
<evidence type="ECO:0000313" key="4">
    <source>
        <dbReference type="Proteomes" id="UP000001964"/>
    </source>
</evidence>
<dbReference type="InterPro" id="IPR012338">
    <property type="entry name" value="Beta-lactam/transpept-like"/>
</dbReference>
<feature type="domain" description="Beta-lactamase-related" evidence="2">
    <location>
        <begin position="46"/>
        <end position="352"/>
    </location>
</feature>
<evidence type="ECO:0000259" key="2">
    <source>
        <dbReference type="Pfam" id="PF00144"/>
    </source>
</evidence>
<accession>Q0AM41</accession>
<gene>
    <name evidence="3" type="ordered locus">Mmar10_2360</name>
</gene>
<keyword evidence="4" id="KW-1185">Reference proteome</keyword>
<feature type="transmembrane region" description="Helical" evidence="1">
    <location>
        <begin position="386"/>
        <end position="408"/>
    </location>
</feature>
<dbReference type="eggNOG" id="COG1680">
    <property type="taxonomic scope" value="Bacteria"/>
</dbReference>
<dbReference type="Proteomes" id="UP000001964">
    <property type="component" value="Chromosome"/>
</dbReference>
<dbReference type="InterPro" id="IPR001466">
    <property type="entry name" value="Beta-lactam-related"/>
</dbReference>
<dbReference type="AlphaFoldDB" id="Q0AM41"/>
<dbReference type="Gene3D" id="3.40.710.10">
    <property type="entry name" value="DD-peptidase/beta-lactamase superfamily"/>
    <property type="match status" value="1"/>
</dbReference>
<evidence type="ECO:0000256" key="1">
    <source>
        <dbReference type="SAM" id="Phobius"/>
    </source>
</evidence>
<keyword evidence="1" id="KW-0812">Transmembrane</keyword>
<dbReference type="KEGG" id="mmr:Mmar10_2360"/>
<dbReference type="SUPFAM" id="SSF56601">
    <property type="entry name" value="beta-lactamase/transpeptidase-like"/>
    <property type="match status" value="1"/>
</dbReference>
<proteinExistence type="predicted"/>
<dbReference type="MEROPS" id="S12.A13"/>
<dbReference type="Pfam" id="PF00144">
    <property type="entry name" value="Beta-lactamase"/>
    <property type="match status" value="1"/>
</dbReference>
<dbReference type="EMBL" id="CP000449">
    <property type="protein sequence ID" value="ABI66652.1"/>
    <property type="molecule type" value="Genomic_DNA"/>
</dbReference>
<keyword evidence="1" id="KW-0472">Membrane</keyword>
<sequence precursor="true">MSPLMKLRAVCLAVLVVSASLSAIGLRQMRGLEPGSSDAEIAAHMDDVLDHAMQRYSIAGVAAGVIRDGEIVWQAREGRSDGEGAPITDATAFNLGSISKPLTVWTVLSLAQDGVVDLDAPLSTYDLPYEPDYGEHAPEAVTVRRLLQHTAGTNQPGYGGWGVHEEQPEDAVDLSENYAPLRVAYQPGEHRRYSGGGYVLLQMLVETVTGQDFDTVARQHVFDPLGMTTSGFDPSRLPTVSQAFNYYRQPIEDLRDVAQTAAGGYASGGDIENFLLAHMTGGGVLTTDSLEQAFMPTGPNPGFAMSYTRWQTPDGILYGHGGNNSSWNGQIYIRPQTGDGFYFLTNATSGAQLDFDLSCAWLGLMESEDGAARCDEAVSLTHQLAWVSWGVAAAGLFWVYWLVAGGVAGKRVLTLRPTGRGPLRLSGRLFLAFLTFAVTLFLIWMFWTNSVIWRTQTIFIDEVPMDELEGLSIAVTSLFAILTLCLWSSPRNRR</sequence>
<protein>
    <submittedName>
        <fullName evidence="3">Beta-lactamase</fullName>
    </submittedName>
</protein>
<evidence type="ECO:0000313" key="3">
    <source>
        <dbReference type="EMBL" id="ABI66652.1"/>
    </source>
</evidence>
<organism evidence="3 4">
    <name type="scientific">Maricaulis maris (strain MCS10)</name>
    <name type="common">Caulobacter maris</name>
    <dbReference type="NCBI Taxonomy" id="394221"/>
    <lineage>
        <taxon>Bacteria</taxon>
        <taxon>Pseudomonadati</taxon>
        <taxon>Pseudomonadota</taxon>
        <taxon>Alphaproteobacteria</taxon>
        <taxon>Maricaulales</taxon>
        <taxon>Maricaulaceae</taxon>
        <taxon>Maricaulis</taxon>
    </lineage>
</organism>